<evidence type="ECO:0000313" key="3">
    <source>
        <dbReference type="Proteomes" id="UP000198599"/>
    </source>
</evidence>
<feature type="domain" description="BioF2-like acetyltransferase" evidence="1">
    <location>
        <begin position="200"/>
        <end position="345"/>
    </location>
</feature>
<gene>
    <name evidence="2" type="ORF">SAMN04487859_1103</name>
</gene>
<proteinExistence type="predicted"/>
<protein>
    <submittedName>
        <fullName evidence="2">Acetyltransferase involved in cellulose biosynthesis, CelD/BcsL family</fullName>
    </submittedName>
</protein>
<dbReference type="Pfam" id="PF13480">
    <property type="entry name" value="Acetyltransf_6"/>
    <property type="match status" value="1"/>
</dbReference>
<reference evidence="3" key="1">
    <citation type="submission" date="2016-10" db="EMBL/GenBank/DDBJ databases">
        <authorList>
            <person name="Varghese N."/>
            <person name="Submissions S."/>
        </authorList>
    </citation>
    <scope>NUCLEOTIDE SEQUENCE [LARGE SCALE GENOMIC DNA]</scope>
    <source>
        <strain evidence="3">DSM 28463</strain>
    </source>
</reference>
<keyword evidence="3" id="KW-1185">Reference proteome</keyword>
<evidence type="ECO:0000259" key="1">
    <source>
        <dbReference type="Pfam" id="PF13480"/>
    </source>
</evidence>
<organism evidence="2 3">
    <name type="scientific">Roseovarius lutimaris</name>
    <dbReference type="NCBI Taxonomy" id="1005928"/>
    <lineage>
        <taxon>Bacteria</taxon>
        <taxon>Pseudomonadati</taxon>
        <taxon>Pseudomonadota</taxon>
        <taxon>Alphaproteobacteria</taxon>
        <taxon>Rhodobacterales</taxon>
        <taxon>Roseobacteraceae</taxon>
        <taxon>Roseovarius</taxon>
    </lineage>
</organism>
<keyword evidence="2" id="KW-0808">Transferase</keyword>
<dbReference type="Proteomes" id="UP000198599">
    <property type="component" value="Unassembled WGS sequence"/>
</dbReference>
<evidence type="ECO:0000313" key="2">
    <source>
        <dbReference type="EMBL" id="SFN85301.1"/>
    </source>
</evidence>
<dbReference type="InterPro" id="IPR038740">
    <property type="entry name" value="BioF2-like_GNAT_dom"/>
</dbReference>
<dbReference type="InterPro" id="IPR016181">
    <property type="entry name" value="Acyl_CoA_acyltransferase"/>
</dbReference>
<dbReference type="RefSeq" id="WP_092837880.1">
    <property type="nucleotide sequence ID" value="NZ_FOVP01000010.1"/>
</dbReference>
<dbReference type="AlphaFoldDB" id="A0A1I5CF95"/>
<dbReference type="SUPFAM" id="SSF55729">
    <property type="entry name" value="Acyl-CoA N-acyltransferases (Nat)"/>
    <property type="match status" value="1"/>
</dbReference>
<dbReference type="Gene3D" id="3.40.630.30">
    <property type="match status" value="1"/>
</dbReference>
<dbReference type="STRING" id="1005928.SAMN04487859_1103"/>
<dbReference type="EMBL" id="FOVP01000010">
    <property type="protein sequence ID" value="SFN85301.1"/>
    <property type="molecule type" value="Genomic_DNA"/>
</dbReference>
<sequence length="407" mass="46872">MKHNQIKPVPDTALQVSIIDSYADFVKLRDAWQGLERRDPESTVFLTWDWMAQIFRDRPFRWSVLVVRDPARAGDVLCILPLKYRVHWSTSRKEFQTELEAAGRLLWSEYTGFLCNPAHEVEALTAAAGKLARMPWTKLSMRYVAQHRRCTIFTEALADQGFSVRFRDYLINNKETNNLLCPQVELPEDFDTYLKTQLSSNTRQKFNRFRRKSLDTGDYNITCADNTSFESDLEALLTFWKQKWSAQKGEEQAERVAANYRDVLTAAQRTGTLFMPVLRKGNTPLGALGHVLDVKNGLMHFIVAGRDFEAKETFIGSAMHFHSIEWAIAQGYICYDFCHGNEAYKYNYGAQDHDVLYFEVRRKNLRDDLVLDSICIGDAMRRVETFLSSGKIDHAARACAQIAKLFS</sequence>
<dbReference type="OrthoDB" id="9808976at2"/>
<accession>A0A1I5CF95</accession>
<dbReference type="GO" id="GO:0016740">
    <property type="term" value="F:transferase activity"/>
    <property type="evidence" value="ECO:0007669"/>
    <property type="project" value="UniProtKB-KW"/>
</dbReference>
<name>A0A1I5CF95_9RHOB</name>